<dbReference type="InterPro" id="IPR020904">
    <property type="entry name" value="Sc_DH/Rdtase_CS"/>
</dbReference>
<organism evidence="5 6">
    <name type="scientific">Corynebacterium pseudodiphtheriticum</name>
    <dbReference type="NCBI Taxonomy" id="37637"/>
    <lineage>
        <taxon>Bacteria</taxon>
        <taxon>Bacillati</taxon>
        <taxon>Actinomycetota</taxon>
        <taxon>Actinomycetes</taxon>
        <taxon>Mycobacteriales</taxon>
        <taxon>Corynebacteriaceae</taxon>
        <taxon>Corynebacterium</taxon>
    </lineage>
</organism>
<dbReference type="Proteomes" id="UP001224412">
    <property type="component" value="Unassembled WGS sequence"/>
</dbReference>
<dbReference type="PRINTS" id="PR00080">
    <property type="entry name" value="SDRFAMILY"/>
</dbReference>
<dbReference type="InterPro" id="IPR057326">
    <property type="entry name" value="KR_dom"/>
</dbReference>
<dbReference type="GeneID" id="42781038"/>
<evidence type="ECO:0000313" key="7">
    <source>
        <dbReference type="Proteomes" id="UP001239759"/>
    </source>
</evidence>
<proteinExistence type="inferred from homology"/>
<dbReference type="RefSeq" id="WP_027017548.1">
    <property type="nucleotide sequence ID" value="NZ_CP051667.1"/>
</dbReference>
<dbReference type="GO" id="GO:0006633">
    <property type="term" value="P:fatty acid biosynthetic process"/>
    <property type="evidence" value="ECO:0007669"/>
    <property type="project" value="TreeGrafter"/>
</dbReference>
<name>A0AAP4BR20_9CORY</name>
<reference evidence="5 7" key="1">
    <citation type="submission" date="2023-05" db="EMBL/GenBank/DDBJ databases">
        <title>Metabolic capabilities are highly conserved among human nasal-associated Corynebacterium species in pangenomic analyses.</title>
        <authorList>
            <person name="Tran T.H."/>
            <person name="Roberts A.Q."/>
            <person name="Escapa I.F."/>
            <person name="Gao W."/>
            <person name="Conlan S."/>
            <person name="Kong H."/>
            <person name="Segre J.A."/>
            <person name="Kelly M.S."/>
            <person name="Lemon K.P."/>
        </authorList>
    </citation>
    <scope>NUCLEOTIDE SEQUENCE</scope>
    <source>
        <strain evidence="5">KPL2773</strain>
        <strain evidence="4 7">KPL3772</strain>
    </source>
</reference>
<comment type="similarity">
    <text evidence="1">Belongs to the short-chain dehydrogenases/reductases (SDR) family.</text>
</comment>
<evidence type="ECO:0000313" key="4">
    <source>
        <dbReference type="EMBL" id="MDK4289972.1"/>
    </source>
</evidence>
<sequence>MDLHLDKKVFVVTGGMGGIGKAIVFALAREGAVPVILDRTPLNDEYRTEIENLTADYAAYEIDLNNTDDIAGIIDDAYQRYGHIDGIVNNAGANDNKALEETSWREFEQSLHSNLTHYYETVHAAQRYLQESAGAILNIGSKTALTGQGKTSAYAAAKGAILGLTREWAAALAPHGVRVNALVVAEAWTPLYEKWIKSFGDEEAQQKRLQLITNEIPLHNRMTTVEELADTAVFLLSDRSSHTTGQWIHPDGGYVHLDRAL</sequence>
<dbReference type="EMBL" id="JASNVH010000006">
    <property type="protein sequence ID" value="MDK4306815.1"/>
    <property type="molecule type" value="Genomic_DNA"/>
</dbReference>
<dbReference type="Pfam" id="PF13561">
    <property type="entry name" value="adh_short_C2"/>
    <property type="match status" value="1"/>
</dbReference>
<dbReference type="NCBIfam" id="NF006384">
    <property type="entry name" value="PRK08628.1"/>
    <property type="match status" value="1"/>
</dbReference>
<dbReference type="Proteomes" id="UP001239759">
    <property type="component" value="Unassembled WGS sequence"/>
</dbReference>
<dbReference type="SMART" id="SM00822">
    <property type="entry name" value="PKS_KR"/>
    <property type="match status" value="1"/>
</dbReference>
<gene>
    <name evidence="4" type="ORF">QPX23_04400</name>
    <name evidence="5" type="ORF">QPX42_04510</name>
</gene>
<dbReference type="SUPFAM" id="SSF51735">
    <property type="entry name" value="NAD(P)-binding Rossmann-fold domains"/>
    <property type="match status" value="1"/>
</dbReference>
<dbReference type="PANTHER" id="PTHR42760">
    <property type="entry name" value="SHORT-CHAIN DEHYDROGENASES/REDUCTASES FAMILY MEMBER"/>
    <property type="match status" value="1"/>
</dbReference>
<dbReference type="GO" id="GO:0048038">
    <property type="term" value="F:quinone binding"/>
    <property type="evidence" value="ECO:0007669"/>
    <property type="project" value="TreeGrafter"/>
</dbReference>
<dbReference type="CDD" id="cd05233">
    <property type="entry name" value="SDR_c"/>
    <property type="match status" value="1"/>
</dbReference>
<keyword evidence="2" id="KW-0560">Oxidoreductase</keyword>
<keyword evidence="7" id="KW-1185">Reference proteome</keyword>
<dbReference type="Gene3D" id="3.40.50.720">
    <property type="entry name" value="NAD(P)-binding Rossmann-like Domain"/>
    <property type="match status" value="1"/>
</dbReference>
<evidence type="ECO:0000256" key="2">
    <source>
        <dbReference type="ARBA" id="ARBA00023002"/>
    </source>
</evidence>
<dbReference type="InterPro" id="IPR002347">
    <property type="entry name" value="SDR_fam"/>
</dbReference>
<protein>
    <submittedName>
        <fullName evidence="5">SDR family oxidoreductase</fullName>
    </submittedName>
</protein>
<dbReference type="InterPro" id="IPR036291">
    <property type="entry name" value="NAD(P)-bd_dom_sf"/>
</dbReference>
<dbReference type="PROSITE" id="PS00061">
    <property type="entry name" value="ADH_SHORT"/>
    <property type="match status" value="1"/>
</dbReference>
<dbReference type="GO" id="GO:0016616">
    <property type="term" value="F:oxidoreductase activity, acting on the CH-OH group of donors, NAD or NADP as acceptor"/>
    <property type="evidence" value="ECO:0007669"/>
    <property type="project" value="TreeGrafter"/>
</dbReference>
<dbReference type="PRINTS" id="PR00081">
    <property type="entry name" value="GDHRDH"/>
</dbReference>
<accession>A0AAP4BR20</accession>
<evidence type="ECO:0000313" key="6">
    <source>
        <dbReference type="Proteomes" id="UP001224412"/>
    </source>
</evidence>
<evidence type="ECO:0000313" key="5">
    <source>
        <dbReference type="EMBL" id="MDK4306815.1"/>
    </source>
</evidence>
<dbReference type="AlphaFoldDB" id="A0AAP4BR20"/>
<feature type="domain" description="Ketoreductase" evidence="3">
    <location>
        <begin position="8"/>
        <end position="194"/>
    </location>
</feature>
<dbReference type="PANTHER" id="PTHR42760:SF133">
    <property type="entry name" value="3-OXOACYL-[ACYL-CARRIER-PROTEIN] REDUCTASE"/>
    <property type="match status" value="1"/>
</dbReference>
<dbReference type="FunFam" id="3.40.50.720:FF:000084">
    <property type="entry name" value="Short-chain dehydrogenase reductase"/>
    <property type="match status" value="1"/>
</dbReference>
<evidence type="ECO:0000259" key="3">
    <source>
        <dbReference type="SMART" id="SM00822"/>
    </source>
</evidence>
<comment type="caution">
    <text evidence="5">The sequence shown here is derived from an EMBL/GenBank/DDBJ whole genome shotgun (WGS) entry which is preliminary data.</text>
</comment>
<evidence type="ECO:0000256" key="1">
    <source>
        <dbReference type="ARBA" id="ARBA00006484"/>
    </source>
</evidence>
<dbReference type="EMBL" id="JASNUQ010000005">
    <property type="protein sequence ID" value="MDK4289972.1"/>
    <property type="molecule type" value="Genomic_DNA"/>
</dbReference>